<keyword evidence="5" id="KW-0269">Exonuclease</keyword>
<comment type="caution">
    <text evidence="8">The sequence shown here is derived from an EMBL/GenBank/DDBJ whole genome shotgun (WGS) entry which is preliminary data.</text>
</comment>
<protein>
    <recommendedName>
        <fullName evidence="6">Exodeoxyribonuclease VII small subunit</fullName>
        <ecNumber evidence="6">3.1.11.6</ecNumber>
    </recommendedName>
</protein>
<dbReference type="InterPro" id="IPR037004">
    <property type="entry name" value="Exonuc_VII_ssu_sf"/>
</dbReference>
<evidence type="ECO:0000256" key="2">
    <source>
        <dbReference type="ARBA" id="ARBA00022490"/>
    </source>
</evidence>
<evidence type="ECO:0000313" key="8">
    <source>
        <dbReference type="EMBL" id="HGH00015.1"/>
    </source>
</evidence>
<comment type="similarity">
    <text evidence="1">Belongs to the XseB family.</text>
</comment>
<evidence type="ECO:0000256" key="4">
    <source>
        <dbReference type="ARBA" id="ARBA00022801"/>
    </source>
</evidence>
<reference evidence="8" key="1">
    <citation type="journal article" date="2020" name="mSystems">
        <title>Genome- and Community-Level Interaction Insights into Carbon Utilization and Element Cycling Functions of Hydrothermarchaeota in Hydrothermal Sediment.</title>
        <authorList>
            <person name="Zhou Z."/>
            <person name="Liu Y."/>
            <person name="Xu W."/>
            <person name="Pan J."/>
            <person name="Luo Z.H."/>
            <person name="Li M."/>
        </authorList>
    </citation>
    <scope>NUCLEOTIDE SEQUENCE [LARGE SCALE GENOMIC DNA]</scope>
    <source>
        <strain evidence="8">SpSt-788</strain>
    </source>
</reference>
<keyword evidence="7" id="KW-0175">Coiled coil</keyword>
<keyword evidence="2" id="KW-0963">Cytoplasm</keyword>
<organism evidence="8">
    <name type="scientific">Thermodesulfovibrio aggregans</name>
    <dbReference type="NCBI Taxonomy" id="86166"/>
    <lineage>
        <taxon>Bacteria</taxon>
        <taxon>Pseudomonadati</taxon>
        <taxon>Nitrospirota</taxon>
        <taxon>Thermodesulfovibrionia</taxon>
        <taxon>Thermodesulfovibrionales</taxon>
        <taxon>Thermodesulfovibrionaceae</taxon>
        <taxon>Thermodesulfovibrio</taxon>
    </lineage>
</organism>
<dbReference type="InterPro" id="IPR003761">
    <property type="entry name" value="Exonuc_VII_S"/>
</dbReference>
<evidence type="ECO:0000256" key="7">
    <source>
        <dbReference type="SAM" id="Coils"/>
    </source>
</evidence>
<proteinExistence type="inferred from homology"/>
<dbReference type="GO" id="GO:0009318">
    <property type="term" value="C:exodeoxyribonuclease VII complex"/>
    <property type="evidence" value="ECO:0007669"/>
    <property type="project" value="UniProtKB-UniRule"/>
</dbReference>
<evidence type="ECO:0000256" key="5">
    <source>
        <dbReference type="ARBA" id="ARBA00022839"/>
    </source>
</evidence>
<evidence type="ECO:0000256" key="3">
    <source>
        <dbReference type="ARBA" id="ARBA00022722"/>
    </source>
</evidence>
<dbReference type="NCBIfam" id="TIGR01280">
    <property type="entry name" value="xseB"/>
    <property type="match status" value="1"/>
</dbReference>
<gene>
    <name evidence="8" type="primary">xseB</name>
    <name evidence="8" type="ORF">ENV75_06185</name>
</gene>
<dbReference type="GO" id="GO:0006308">
    <property type="term" value="P:DNA catabolic process"/>
    <property type="evidence" value="ECO:0007669"/>
    <property type="project" value="UniProtKB-UniRule"/>
</dbReference>
<dbReference type="Pfam" id="PF02609">
    <property type="entry name" value="Exonuc_VII_S"/>
    <property type="match status" value="1"/>
</dbReference>
<dbReference type="GO" id="GO:0008855">
    <property type="term" value="F:exodeoxyribonuclease VII activity"/>
    <property type="evidence" value="ECO:0007669"/>
    <property type="project" value="UniProtKB-UniRule"/>
</dbReference>
<feature type="coiled-coil region" evidence="7">
    <location>
        <begin position="34"/>
        <end position="61"/>
    </location>
</feature>
<accession>A0A7C4AK46</accession>
<keyword evidence="4 8" id="KW-0378">Hydrolase</keyword>
<dbReference type="EC" id="3.1.11.6" evidence="6"/>
<dbReference type="SUPFAM" id="SSF116842">
    <property type="entry name" value="XseB-like"/>
    <property type="match status" value="1"/>
</dbReference>
<dbReference type="AlphaFoldDB" id="A0A7C4AK46"/>
<dbReference type="Gene3D" id="1.10.287.1040">
    <property type="entry name" value="Exonuclease VII, small subunit"/>
    <property type="match status" value="1"/>
</dbReference>
<sequence>MDNLSYSKAMKEIEEILKYIESQEVDVDVLVEKVKRASELIRFCKNKLKMAEQELQKTLIELEEPSTEEEEPLSF</sequence>
<evidence type="ECO:0000256" key="6">
    <source>
        <dbReference type="NCBIfam" id="TIGR01280"/>
    </source>
</evidence>
<name>A0A7C4AK46_9BACT</name>
<evidence type="ECO:0000256" key="1">
    <source>
        <dbReference type="ARBA" id="ARBA00009998"/>
    </source>
</evidence>
<keyword evidence="3" id="KW-0540">Nuclease</keyword>
<dbReference type="EMBL" id="DTHO01000066">
    <property type="protein sequence ID" value="HGH00015.1"/>
    <property type="molecule type" value="Genomic_DNA"/>
</dbReference>